<dbReference type="Proteomes" id="UP001565219">
    <property type="component" value="Unassembled WGS sequence"/>
</dbReference>
<evidence type="ECO:0000256" key="2">
    <source>
        <dbReference type="ARBA" id="ARBA00012224"/>
    </source>
</evidence>
<dbReference type="Pfam" id="PF00155">
    <property type="entry name" value="Aminotran_1_2"/>
    <property type="match status" value="1"/>
</dbReference>
<dbReference type="Gene3D" id="3.40.640.10">
    <property type="entry name" value="Type I PLP-dependent aspartate aminotransferase-like (Major domain)"/>
    <property type="match status" value="2"/>
</dbReference>
<proteinExistence type="inferred from homology"/>
<keyword evidence="3" id="KW-0663">Pyridoxal phosphate</keyword>
<dbReference type="InterPro" id="IPR051798">
    <property type="entry name" value="Class-II_PLP-Dep_Aminotrans"/>
</dbReference>
<dbReference type="SUPFAM" id="SSF53383">
    <property type="entry name" value="PLP-dependent transferases"/>
    <property type="match status" value="1"/>
</dbReference>
<dbReference type="EMBL" id="JBCLTR010000050">
    <property type="protein sequence ID" value="MEY8635252.1"/>
    <property type="molecule type" value="Genomic_DNA"/>
</dbReference>
<reference evidence="7 8" key="1">
    <citation type="submission" date="2024-03" db="EMBL/GenBank/DDBJ databases">
        <title>Mouse gut bacterial collection (mGBC) of GemPharmatech.</title>
        <authorList>
            <person name="He Y."/>
            <person name="Dong L."/>
            <person name="Wu D."/>
            <person name="Gao X."/>
            <person name="Lin Z."/>
        </authorList>
    </citation>
    <scope>NUCLEOTIDE SEQUENCE [LARGE SCALE GENOMIC DNA]</scope>
    <source>
        <strain evidence="7 8">32-10</strain>
    </source>
</reference>
<gene>
    <name evidence="7" type="ORF">AALG99_17410</name>
</gene>
<dbReference type="InterPro" id="IPR015424">
    <property type="entry name" value="PyrdxlP-dep_Trfase"/>
</dbReference>
<dbReference type="PANTHER" id="PTHR43525">
    <property type="entry name" value="PROTEIN MALY"/>
    <property type="match status" value="1"/>
</dbReference>
<dbReference type="GO" id="GO:0008483">
    <property type="term" value="F:transaminase activity"/>
    <property type="evidence" value="ECO:0007669"/>
    <property type="project" value="UniProtKB-KW"/>
</dbReference>
<accession>A0ABV4DL79</accession>
<keyword evidence="8" id="KW-1185">Reference proteome</keyword>
<keyword evidence="7" id="KW-0808">Transferase</keyword>
<evidence type="ECO:0000256" key="1">
    <source>
        <dbReference type="ARBA" id="ARBA00001933"/>
    </source>
</evidence>
<dbReference type="InterPro" id="IPR015421">
    <property type="entry name" value="PyrdxlP-dep_Trfase_major"/>
</dbReference>
<dbReference type="RefSeq" id="WP_095143021.1">
    <property type="nucleotide sequence ID" value="NZ_BAABXW010000001.1"/>
</dbReference>
<comment type="caution">
    <text evidence="7">The sequence shown here is derived from an EMBL/GenBank/DDBJ whole genome shotgun (WGS) entry which is preliminary data.</text>
</comment>
<dbReference type="InterPro" id="IPR004839">
    <property type="entry name" value="Aminotransferase_I/II_large"/>
</dbReference>
<name>A0ABV4DL79_9FIRM</name>
<evidence type="ECO:0000259" key="6">
    <source>
        <dbReference type="Pfam" id="PF00155"/>
    </source>
</evidence>
<evidence type="ECO:0000256" key="4">
    <source>
        <dbReference type="ARBA" id="ARBA00023239"/>
    </source>
</evidence>
<keyword evidence="4" id="KW-0456">Lyase</keyword>
<keyword evidence="7" id="KW-0032">Aminotransferase</keyword>
<dbReference type="EC" id="4.4.1.13" evidence="2"/>
<evidence type="ECO:0000256" key="3">
    <source>
        <dbReference type="ARBA" id="ARBA00022898"/>
    </source>
</evidence>
<feature type="domain" description="Aminotransferase class I/classII large" evidence="6">
    <location>
        <begin position="50"/>
        <end position="95"/>
    </location>
</feature>
<comment type="cofactor">
    <cofactor evidence="1">
        <name>pyridoxal 5'-phosphate</name>
        <dbReference type="ChEBI" id="CHEBI:597326"/>
    </cofactor>
</comment>
<dbReference type="PANTHER" id="PTHR43525:SF1">
    <property type="entry name" value="PROTEIN MALY"/>
    <property type="match status" value="1"/>
</dbReference>
<comment type="similarity">
    <text evidence="5">Belongs to the class-II pyridoxal-phosphate-dependent aminotransferase family. MalY/PatB cystathionine beta-lyase subfamily.</text>
</comment>
<evidence type="ECO:0000313" key="7">
    <source>
        <dbReference type="EMBL" id="MEY8635252.1"/>
    </source>
</evidence>
<organism evidence="7 8">
    <name type="scientific">Anaerostipes hominis</name>
    <name type="common">ex Lee et al. 2021</name>
    <dbReference type="NCBI Taxonomy" id="2025494"/>
    <lineage>
        <taxon>Bacteria</taxon>
        <taxon>Bacillati</taxon>
        <taxon>Bacillota</taxon>
        <taxon>Clostridia</taxon>
        <taxon>Lachnospirales</taxon>
        <taxon>Lachnospiraceae</taxon>
        <taxon>Anaerostipes</taxon>
    </lineage>
</organism>
<evidence type="ECO:0000313" key="8">
    <source>
        <dbReference type="Proteomes" id="UP001565219"/>
    </source>
</evidence>
<protein>
    <recommendedName>
        <fullName evidence="2">cysteine-S-conjugate beta-lyase</fullName>
        <ecNumber evidence="2">4.4.1.13</ecNumber>
    </recommendedName>
</protein>
<sequence>MGYSESDKEYADAVVKWYQEHFQWKIERNWIVKTPGVVFALAAAVRAFTNEGDHYEIDFEDFERKIVSNRVKFFLFCSPQNPTGRVWREWELDEIHSDFINFGYMHLISNQKLRRKFRNERNIFKRLCRSKFS</sequence>
<evidence type="ECO:0000256" key="5">
    <source>
        <dbReference type="ARBA" id="ARBA00037974"/>
    </source>
</evidence>